<keyword evidence="4" id="KW-1185">Reference proteome</keyword>
<dbReference type="GO" id="GO:0051287">
    <property type="term" value="F:NAD binding"/>
    <property type="evidence" value="ECO:0007669"/>
    <property type="project" value="InterPro"/>
</dbReference>
<dbReference type="CDD" id="cd05300">
    <property type="entry name" value="2-Hacid_dh_1"/>
    <property type="match status" value="1"/>
</dbReference>
<dbReference type="Proteomes" id="UP000270291">
    <property type="component" value="Unassembled WGS sequence"/>
</dbReference>
<dbReference type="AlphaFoldDB" id="A0A3R9MF49"/>
<evidence type="ECO:0000313" key="3">
    <source>
        <dbReference type="EMBL" id="RSK38956.1"/>
    </source>
</evidence>
<name>A0A3R9MF49_9BACT</name>
<dbReference type="EMBL" id="RWIU01000010">
    <property type="protein sequence ID" value="RSK38956.1"/>
    <property type="molecule type" value="Genomic_DNA"/>
</dbReference>
<dbReference type="PANTHER" id="PTHR10996">
    <property type="entry name" value="2-HYDROXYACID DEHYDROGENASE-RELATED"/>
    <property type="match status" value="1"/>
</dbReference>
<dbReference type="InterPro" id="IPR050223">
    <property type="entry name" value="D-isomer_2-hydroxyacid_DH"/>
</dbReference>
<evidence type="ECO:0000259" key="2">
    <source>
        <dbReference type="Pfam" id="PF02826"/>
    </source>
</evidence>
<feature type="domain" description="D-isomer specific 2-hydroxyacid dehydrogenase NAD-binding" evidence="2">
    <location>
        <begin position="105"/>
        <end position="275"/>
    </location>
</feature>
<dbReference type="GO" id="GO:0016618">
    <property type="term" value="F:hydroxypyruvate reductase [NAD(P)H] activity"/>
    <property type="evidence" value="ECO:0007669"/>
    <property type="project" value="TreeGrafter"/>
</dbReference>
<dbReference type="GO" id="GO:0005829">
    <property type="term" value="C:cytosol"/>
    <property type="evidence" value="ECO:0007669"/>
    <property type="project" value="TreeGrafter"/>
</dbReference>
<dbReference type="OrthoDB" id="9805416at2"/>
<evidence type="ECO:0000256" key="1">
    <source>
        <dbReference type="ARBA" id="ARBA00023002"/>
    </source>
</evidence>
<comment type="caution">
    <text evidence="3">The sequence shown here is derived from an EMBL/GenBank/DDBJ whole genome shotgun (WGS) entry which is preliminary data.</text>
</comment>
<dbReference type="GO" id="GO:0030267">
    <property type="term" value="F:glyoxylate reductase (NADPH) activity"/>
    <property type="evidence" value="ECO:0007669"/>
    <property type="project" value="TreeGrafter"/>
</dbReference>
<dbReference type="PANTHER" id="PTHR10996:SF114">
    <property type="entry name" value="GLYOXYLATE_HYDROXYPYRUVATE REDUCTASE A"/>
    <property type="match status" value="1"/>
</dbReference>
<dbReference type="Gene3D" id="3.40.50.720">
    <property type="entry name" value="NAD(P)-binding Rossmann-like Domain"/>
    <property type="match status" value="2"/>
</dbReference>
<sequence length="312" mass="34097">MHLFVYSSLSPIARKYLQRNLSPEVVATFGQDLPLEQQLLAFQNAEVLMGNPPAAWFESGNTPILRFWQIDSAGFEQYRHLRMSLPVANMGDFFAWPCAETIVGGLLSIYRHLAELSVLQSRKAWMSGTYIRSRTGLLRSKRVVILGAGAIGLAVRQQLSGFECQVQLLARTHPDAQLHSKDDLLAVLPETDIVVNCLPGSADGFFSADLAAAMQPGSIYASVGRGNTTDEPALVRLLQSGHLGGAVLDVTAIEPLPTDSPLWTLPNVLLTQHTGGGQYQEDEGKVDVLLRNLYLLSTGKPLENLVELSRGY</sequence>
<dbReference type="SUPFAM" id="SSF51735">
    <property type="entry name" value="NAD(P)-binding Rossmann-fold domains"/>
    <property type="match status" value="1"/>
</dbReference>
<proteinExistence type="predicted"/>
<accession>A0A3R9MF49</accession>
<dbReference type="InterPro" id="IPR036291">
    <property type="entry name" value="NAD(P)-bd_dom_sf"/>
</dbReference>
<organism evidence="3 4">
    <name type="scientific">Hymenobacter perfusus</name>
    <dbReference type="NCBI Taxonomy" id="1236770"/>
    <lineage>
        <taxon>Bacteria</taxon>
        <taxon>Pseudomonadati</taxon>
        <taxon>Bacteroidota</taxon>
        <taxon>Cytophagia</taxon>
        <taxon>Cytophagales</taxon>
        <taxon>Hymenobacteraceae</taxon>
        <taxon>Hymenobacter</taxon>
    </lineage>
</organism>
<evidence type="ECO:0000313" key="4">
    <source>
        <dbReference type="Proteomes" id="UP000270291"/>
    </source>
</evidence>
<reference evidence="3 4" key="1">
    <citation type="submission" date="2018-12" db="EMBL/GenBank/DDBJ databases">
        <authorList>
            <person name="Feng G."/>
            <person name="Zhu H."/>
        </authorList>
    </citation>
    <scope>NUCLEOTIDE SEQUENCE [LARGE SCALE GENOMIC DNA]</scope>
    <source>
        <strain evidence="3 4">LMG 26000</strain>
    </source>
</reference>
<dbReference type="Pfam" id="PF02826">
    <property type="entry name" value="2-Hacid_dh_C"/>
    <property type="match status" value="1"/>
</dbReference>
<gene>
    <name evidence="3" type="ORF">EI293_20765</name>
</gene>
<dbReference type="InterPro" id="IPR006140">
    <property type="entry name" value="D-isomer_DH_NAD-bd"/>
</dbReference>
<protein>
    <submittedName>
        <fullName evidence="3">D-2-hydroxyacid dehydrogenase</fullName>
    </submittedName>
</protein>
<keyword evidence="1" id="KW-0560">Oxidoreductase</keyword>